<name>A0A9P0MRK1_NEZVI</name>
<keyword evidence="2" id="KW-1185">Reference proteome</keyword>
<reference evidence="1" key="1">
    <citation type="submission" date="2022-01" db="EMBL/GenBank/DDBJ databases">
        <authorList>
            <person name="King R."/>
        </authorList>
    </citation>
    <scope>NUCLEOTIDE SEQUENCE</scope>
</reference>
<organism evidence="1 2">
    <name type="scientific">Nezara viridula</name>
    <name type="common">Southern green stink bug</name>
    <name type="synonym">Cimex viridulus</name>
    <dbReference type="NCBI Taxonomy" id="85310"/>
    <lineage>
        <taxon>Eukaryota</taxon>
        <taxon>Metazoa</taxon>
        <taxon>Ecdysozoa</taxon>
        <taxon>Arthropoda</taxon>
        <taxon>Hexapoda</taxon>
        <taxon>Insecta</taxon>
        <taxon>Pterygota</taxon>
        <taxon>Neoptera</taxon>
        <taxon>Paraneoptera</taxon>
        <taxon>Hemiptera</taxon>
        <taxon>Heteroptera</taxon>
        <taxon>Panheteroptera</taxon>
        <taxon>Pentatomomorpha</taxon>
        <taxon>Pentatomoidea</taxon>
        <taxon>Pentatomidae</taxon>
        <taxon>Pentatominae</taxon>
        <taxon>Nezara</taxon>
    </lineage>
</organism>
<proteinExistence type="predicted"/>
<accession>A0A9P0MRK1</accession>
<dbReference type="Proteomes" id="UP001152798">
    <property type="component" value="Chromosome 6"/>
</dbReference>
<protein>
    <submittedName>
        <fullName evidence="1">Uncharacterized protein</fullName>
    </submittedName>
</protein>
<dbReference type="AlphaFoldDB" id="A0A9P0MRK1"/>
<gene>
    <name evidence="1" type="ORF">NEZAVI_LOCUS12958</name>
</gene>
<dbReference type="EMBL" id="OV725082">
    <property type="protein sequence ID" value="CAH1404573.1"/>
    <property type="molecule type" value="Genomic_DNA"/>
</dbReference>
<evidence type="ECO:0000313" key="2">
    <source>
        <dbReference type="Proteomes" id="UP001152798"/>
    </source>
</evidence>
<evidence type="ECO:0000313" key="1">
    <source>
        <dbReference type="EMBL" id="CAH1404573.1"/>
    </source>
</evidence>
<sequence length="93" mass="10183">METDPGLIETGNPVRQEHCLPNMNLKCLSSGHLDTTAIETGDEFRPILPIVIALDIGTNTKRIFRKKETSAAETQHLNQLLTGSMPMLELGAP</sequence>